<dbReference type="EMBL" id="CAJOBC010102986">
    <property type="protein sequence ID" value="CAF4483170.1"/>
    <property type="molecule type" value="Genomic_DNA"/>
</dbReference>
<organism evidence="1 3">
    <name type="scientific">Didymodactylos carnosus</name>
    <dbReference type="NCBI Taxonomy" id="1234261"/>
    <lineage>
        <taxon>Eukaryota</taxon>
        <taxon>Metazoa</taxon>
        <taxon>Spiralia</taxon>
        <taxon>Gnathifera</taxon>
        <taxon>Rotifera</taxon>
        <taxon>Eurotatoria</taxon>
        <taxon>Bdelloidea</taxon>
        <taxon>Philodinida</taxon>
        <taxon>Philodinidae</taxon>
        <taxon>Didymodactylos</taxon>
    </lineage>
</organism>
<gene>
    <name evidence="1" type="ORF">GPM918_LOCUS42649</name>
    <name evidence="2" type="ORF">SRO942_LOCUS43939</name>
</gene>
<comment type="caution">
    <text evidence="1">The sequence shown here is derived from an EMBL/GenBank/DDBJ whole genome shotgun (WGS) entry which is preliminary data.</text>
</comment>
<evidence type="ECO:0000313" key="1">
    <source>
        <dbReference type="EMBL" id="CAF1604280.1"/>
    </source>
</evidence>
<feature type="non-terminal residue" evidence="1">
    <location>
        <position position="1"/>
    </location>
</feature>
<reference evidence="1" key="1">
    <citation type="submission" date="2021-02" db="EMBL/GenBank/DDBJ databases">
        <authorList>
            <person name="Nowell W R."/>
        </authorList>
    </citation>
    <scope>NUCLEOTIDE SEQUENCE</scope>
</reference>
<dbReference type="EMBL" id="CAJNOQ010036466">
    <property type="protein sequence ID" value="CAF1604280.1"/>
    <property type="molecule type" value="Genomic_DNA"/>
</dbReference>
<keyword evidence="3" id="KW-1185">Reference proteome</keyword>
<protein>
    <submittedName>
        <fullName evidence="1">Uncharacterized protein</fullName>
    </submittedName>
</protein>
<name>A0A816B6C3_9BILA</name>
<evidence type="ECO:0000313" key="3">
    <source>
        <dbReference type="Proteomes" id="UP000663829"/>
    </source>
</evidence>
<dbReference type="Proteomes" id="UP000681722">
    <property type="component" value="Unassembled WGS sequence"/>
</dbReference>
<proteinExistence type="predicted"/>
<dbReference type="AlphaFoldDB" id="A0A816B6C3"/>
<evidence type="ECO:0000313" key="2">
    <source>
        <dbReference type="EMBL" id="CAF4483170.1"/>
    </source>
</evidence>
<dbReference type="OrthoDB" id="9983672at2759"/>
<accession>A0A816B6C3</accession>
<dbReference type="Proteomes" id="UP000663829">
    <property type="component" value="Unassembled WGS sequence"/>
</dbReference>
<sequence length="238" mass="26771">WLVHHTPEFWTDSPHNFQLILNGFITPLSSIGNQPADIIPLPYPPYDNMLVNEFTITSPLLFSLNALLSGNLTELKGVVYNGSFDTSYERMSLALATLTTRELTTAVYLNISSEIKNYPELRYLSYPRSSSLTSIHFYMSHEIHSSPGFDHVIHTTIDTKSCECSSATGKCDEIQQIIRTPGIEWLFSSIPNKLDYRLMLDSVVRGKILTIYNTEIECKITVLESIHCVIGPAFGKSC</sequence>